<feature type="compositionally biased region" description="Polar residues" evidence="1">
    <location>
        <begin position="1255"/>
        <end position="1269"/>
    </location>
</feature>
<protein>
    <recommendedName>
        <fullName evidence="2">Protein kinase domain-containing protein</fullName>
    </recommendedName>
</protein>
<feature type="compositionally biased region" description="Basic and acidic residues" evidence="1">
    <location>
        <begin position="1270"/>
        <end position="1304"/>
    </location>
</feature>
<feature type="region of interest" description="Disordered" evidence="1">
    <location>
        <begin position="212"/>
        <end position="288"/>
    </location>
</feature>
<sequence>MSRRSYFSQYVSPNIVIVPTVSFAPPESHVEPDPITSPLNYEQTKPKDYNSDPVPSETFLHKDNVTSVDMNFSQKAIKSTRASDNYVSPNIVIVPTVSFAPPESHVEPDPITSPLNYEQTKPKDYNSDPVPSETFLHKDNVTSVDMNFSQKAIKSTRASDNIRISPIKTQSTIATNVPSYHTSPRIKELPAAQYKSRNSLVDFTGFNRLKWDRGNPSSKYRDPRRDSNYISDTMKDNKETEYRKSSEKYTRKSDTVVDKEPSKSIKPTSSQSKRKAENIGKNDIKQIESEMTEKMKKCFKQLWKRNVEKLRAKSAKEKLDKLKHSKEHSKSLKPETVRSKPHLQGVTKNTTSKNIRNKTIEKAKKDYDFERSTSAKPKRSKSVSNATLSADSDETKGRKAYLSPVSMKRYKDFQKFIRQNKVDSDDEDNESKAKYNQKKKTDQVYKKKISMKSCETITKTKSDTKTKLIERKEVIKKETTKKERHTEVTNTTQNKKERVKPIKSVVQVNKPSQGRFANVEEDLRLKLSRKRTKSQCETKSTQQSGNSKTDQEKEKIRLKQDAKADTKISKVDKPKKNKKMKLIIINIQCPDSDDSEDSERNSNESSRSPQDLSFLDDINVDEIVDSLNDGQIQIEQNVNKQNSAANTMYLIKDKTNEYDHRNTCNEDTGIEDSINIVDKKTTKIKREKNKSCEDVIIIDSDSGDGDLKIKSGSSAKENLEKEQAMKTSSQINKNMKRTSTKITGPTIKQIEKDVQLNMGRDETKSSVSETIIIGDANKNSEHSSVAKNVKEFKSNQNESKVDQILELLTRSTKKRLASEITKKSQSTASTSGIKKSKSLYKRRNADRENSIVRNHTERKFDDNDKLNSLEKAATEGKTDLLSGDPIEASLVTIFSPIKQNNMYDVTAQHVLYAGKNIKTENMQVHNSSDPVEASLETMFNGKKEKVIGKQIHNEPFNSDKKIKDNLHNSNNSEEASLSNTFSDNKQAAVINRVTEESNLAEKDIQNETFDNMGHMIDLNANIKAEIKNVDRVKRIPKTAENNILQKPTQTNSDPPSRANVGKSTQNVVIKLQKSDEKVKASNAHTKTFKQTQRTPAKGIENKTNPVVKPPENNNKTTGKSTPNEKNIVLKKSTSHVVKPQSNPNQNNKPKELAKPKESIKKPHEISSKNCGKSVVKTDVKPMDKREMLKNNTKESGQASNQQKTADNAAKDEGLTSTNKKDTKGDVKHLQKPINKECHDTTIQCEKNKPSKIKDTQLQNKAEINVTNKPDNLKKTTSDIKPGEKRINATKEIQLAEKPCDKASSESEANNSDVNKTVASSNNIEQDTKKKSELIVSNTKTKESTPPNGQDLTQKPREELKNNIQTKNHNTAHAPLLKNDNTNKGNPPCTSTADEKTNKDQTTKTSAKPAMADSKNKSLETDKNDTQKPGTSNDSSKVSSTAMKAPNKTNEVIKLAENVANSNKKESDAKLNKVAEDRQKKDDKGNKVEIKIDIKIKSGFEVNVESALSHNLQTQAELVSKIHNGRFSAIHKCSDSYGNTYALKIMKVASYDIGQQIESMLFGLQENYSTDRRPSILPLICSFEVQNQYCLLTEFYPKNLVQALKENKRGFHINLVQLLSKQLVDAMNMLSDHNIVHSDLKPGHILLNSTNDKLKLCGFERSGYYDSIKIYPSTGTSNYRAPEIILGFPEYQRIDVWSAALIMFKMATNTELFSGIYNNEILYQHLCTLGSFDWTMIEESKFNYYYFVDTSFKLKTGPGRNDVMLVPVFPESDRLRRQLFSRYTTDWSRSRTRWQMTNDLDKLETLHSLLEQMLDLDPRHRLPVQFVAVSEFLNNFSNRTF</sequence>
<feature type="domain" description="Protein kinase" evidence="2">
    <location>
        <begin position="1515"/>
        <end position="1832"/>
    </location>
</feature>
<feature type="compositionally biased region" description="Basic and acidic residues" evidence="1">
    <location>
        <begin position="1392"/>
        <end position="1401"/>
    </location>
</feature>
<dbReference type="EMBL" id="NWSH01003255">
    <property type="protein sequence ID" value="PCG66686.1"/>
    <property type="molecule type" value="Genomic_DNA"/>
</dbReference>
<feature type="region of interest" description="Disordered" evidence="1">
    <location>
        <begin position="1248"/>
        <end position="1485"/>
    </location>
</feature>
<dbReference type="PANTHER" id="PTHR44167:SF24">
    <property type="entry name" value="SERINE_THREONINE-PROTEIN KINASE CHK2"/>
    <property type="match status" value="1"/>
</dbReference>
<feature type="compositionally biased region" description="Basic and acidic residues" evidence="1">
    <location>
        <begin position="1148"/>
        <end position="1166"/>
    </location>
</feature>
<feature type="region of interest" description="Disordered" evidence="1">
    <location>
        <begin position="314"/>
        <end position="405"/>
    </location>
</feature>
<feature type="region of interest" description="Disordered" evidence="1">
    <location>
        <begin position="419"/>
        <end position="444"/>
    </location>
</feature>
<feature type="compositionally biased region" description="Low complexity" evidence="1">
    <location>
        <begin position="1138"/>
        <end position="1147"/>
    </location>
</feature>
<feature type="compositionally biased region" description="Basic and acidic residues" evidence="1">
    <location>
        <begin position="476"/>
        <end position="487"/>
    </location>
</feature>
<dbReference type="Gene3D" id="1.10.510.10">
    <property type="entry name" value="Transferase(Phosphotransferase) domain 1"/>
    <property type="match status" value="1"/>
</dbReference>
<feature type="compositionally biased region" description="Basic and acidic residues" evidence="1">
    <location>
        <begin position="274"/>
        <end position="288"/>
    </location>
</feature>
<comment type="caution">
    <text evidence="3">The sequence shown here is derived from an EMBL/GenBank/DDBJ whole genome shotgun (WGS) entry which is preliminary data.</text>
</comment>
<reference evidence="3" key="1">
    <citation type="submission" date="2017-09" db="EMBL/GenBank/DDBJ databases">
        <title>Contemporary evolution of a Lepidopteran species, Heliothis virescens, in response to modern agricultural practices.</title>
        <authorList>
            <person name="Fritz M.L."/>
            <person name="Deyonke A.M."/>
            <person name="Papanicolaou A."/>
            <person name="Micinski S."/>
            <person name="Westbrook J."/>
            <person name="Gould F."/>
        </authorList>
    </citation>
    <scope>NUCLEOTIDE SEQUENCE [LARGE SCALE GENOMIC DNA]</scope>
    <source>
        <strain evidence="3">HvINT-</strain>
        <tissue evidence="3">Whole body</tissue>
    </source>
</reference>
<feature type="compositionally biased region" description="Low complexity" evidence="1">
    <location>
        <begin position="1101"/>
        <end position="1116"/>
    </location>
</feature>
<evidence type="ECO:0000259" key="2">
    <source>
        <dbReference type="PROSITE" id="PS50011"/>
    </source>
</evidence>
<dbReference type="PANTHER" id="PTHR44167">
    <property type="entry name" value="OVARIAN-SPECIFIC SERINE/THREONINE-PROTEIN KINASE LOK-RELATED"/>
    <property type="match status" value="1"/>
</dbReference>
<feature type="compositionally biased region" description="Polar residues" evidence="1">
    <location>
        <begin position="823"/>
        <end position="833"/>
    </location>
</feature>
<feature type="compositionally biased region" description="Polar residues" evidence="1">
    <location>
        <begin position="1334"/>
        <end position="1352"/>
    </location>
</feature>
<feature type="compositionally biased region" description="Polar residues" evidence="1">
    <location>
        <begin position="1082"/>
        <end position="1094"/>
    </location>
</feature>
<evidence type="ECO:0000256" key="1">
    <source>
        <dbReference type="SAM" id="MobiDB-lite"/>
    </source>
</evidence>
<feature type="compositionally biased region" description="Basic and acidic residues" evidence="1">
    <location>
        <begin position="1413"/>
        <end position="1425"/>
    </location>
</feature>
<name>A0A2A4J4M3_HELVI</name>
<dbReference type="Pfam" id="PF00069">
    <property type="entry name" value="Pkinase"/>
    <property type="match status" value="1"/>
</dbReference>
<dbReference type="STRING" id="7102.A0A2A4J4M3"/>
<feature type="compositionally biased region" description="Basic and acidic residues" evidence="1">
    <location>
        <begin position="549"/>
        <end position="574"/>
    </location>
</feature>
<feature type="compositionally biased region" description="Polar residues" evidence="1">
    <location>
        <begin position="1305"/>
        <end position="1324"/>
    </location>
</feature>
<feature type="compositionally biased region" description="Polar residues" evidence="1">
    <location>
        <begin position="1361"/>
        <end position="1370"/>
    </location>
</feature>
<dbReference type="InterPro" id="IPR000719">
    <property type="entry name" value="Prot_kinase_dom"/>
</dbReference>
<feature type="compositionally biased region" description="Basic and acidic residues" evidence="1">
    <location>
        <begin position="1208"/>
        <end position="1234"/>
    </location>
</feature>
<feature type="compositionally biased region" description="Polar residues" evidence="1">
    <location>
        <begin position="1193"/>
        <end position="1205"/>
    </location>
</feature>
<accession>A0A2A4J4M3</accession>
<dbReference type="GO" id="GO:0005524">
    <property type="term" value="F:ATP binding"/>
    <property type="evidence" value="ECO:0007669"/>
    <property type="project" value="InterPro"/>
</dbReference>
<organism evidence="3">
    <name type="scientific">Heliothis virescens</name>
    <name type="common">Tobacco budworm moth</name>
    <dbReference type="NCBI Taxonomy" id="7102"/>
    <lineage>
        <taxon>Eukaryota</taxon>
        <taxon>Metazoa</taxon>
        <taxon>Ecdysozoa</taxon>
        <taxon>Arthropoda</taxon>
        <taxon>Hexapoda</taxon>
        <taxon>Insecta</taxon>
        <taxon>Pterygota</taxon>
        <taxon>Neoptera</taxon>
        <taxon>Endopterygota</taxon>
        <taxon>Lepidoptera</taxon>
        <taxon>Glossata</taxon>
        <taxon>Ditrysia</taxon>
        <taxon>Noctuoidea</taxon>
        <taxon>Noctuidae</taxon>
        <taxon>Heliothinae</taxon>
        <taxon>Heliothis</taxon>
    </lineage>
</organism>
<feature type="compositionally biased region" description="Basic and acidic residues" evidence="1">
    <location>
        <begin position="212"/>
        <end position="263"/>
    </location>
</feature>
<feature type="compositionally biased region" description="Basic and acidic residues" evidence="1">
    <location>
        <begin position="1462"/>
        <end position="1485"/>
    </location>
</feature>
<feature type="compositionally biased region" description="Basic and acidic residues" evidence="1">
    <location>
        <begin position="1175"/>
        <end position="1192"/>
    </location>
</feature>
<dbReference type="GO" id="GO:0044773">
    <property type="term" value="P:mitotic DNA damage checkpoint signaling"/>
    <property type="evidence" value="ECO:0007669"/>
    <property type="project" value="TreeGrafter"/>
</dbReference>
<feature type="compositionally biased region" description="Basic and acidic residues" evidence="1">
    <location>
        <begin position="314"/>
        <end position="338"/>
    </location>
</feature>
<feature type="compositionally biased region" description="Polar residues" evidence="1">
    <location>
        <begin position="1426"/>
        <end position="1449"/>
    </location>
</feature>
<feature type="compositionally biased region" description="Basic and acidic residues" evidence="1">
    <location>
        <begin position="358"/>
        <end position="373"/>
    </location>
</feature>
<feature type="region of interest" description="Disordered" evidence="1">
    <location>
        <begin position="26"/>
        <end position="52"/>
    </location>
</feature>
<evidence type="ECO:0000313" key="3">
    <source>
        <dbReference type="EMBL" id="PCG66686.1"/>
    </source>
</evidence>
<dbReference type="GO" id="GO:0005634">
    <property type="term" value="C:nucleus"/>
    <property type="evidence" value="ECO:0007669"/>
    <property type="project" value="TreeGrafter"/>
</dbReference>
<dbReference type="InterPro" id="IPR011009">
    <property type="entry name" value="Kinase-like_dom_sf"/>
</dbReference>
<dbReference type="SMART" id="SM00220">
    <property type="entry name" value="S_TKc"/>
    <property type="match status" value="1"/>
</dbReference>
<feature type="region of interest" description="Disordered" evidence="1">
    <location>
        <begin position="476"/>
        <end position="574"/>
    </location>
</feature>
<dbReference type="GO" id="GO:0004674">
    <property type="term" value="F:protein serine/threonine kinase activity"/>
    <property type="evidence" value="ECO:0007669"/>
    <property type="project" value="TreeGrafter"/>
</dbReference>
<feature type="region of interest" description="Disordered" evidence="1">
    <location>
        <begin position="1037"/>
        <end position="1234"/>
    </location>
</feature>
<feature type="region of interest" description="Disordered" evidence="1">
    <location>
        <begin position="815"/>
        <end position="851"/>
    </location>
</feature>
<gene>
    <name evidence="3" type="ORF">B5V51_7374</name>
</gene>
<proteinExistence type="predicted"/>
<feature type="compositionally biased region" description="Polar residues" evidence="1">
    <location>
        <begin position="1039"/>
        <end position="1054"/>
    </location>
</feature>
<feature type="compositionally biased region" description="Polar residues" evidence="1">
    <location>
        <begin position="535"/>
        <end position="548"/>
    </location>
</feature>
<dbReference type="SUPFAM" id="SSF56112">
    <property type="entry name" value="Protein kinase-like (PK-like)"/>
    <property type="match status" value="1"/>
</dbReference>
<dbReference type="PROSITE" id="PS50011">
    <property type="entry name" value="PROTEIN_KINASE_DOM"/>
    <property type="match status" value="1"/>
</dbReference>
<feature type="region of interest" description="Disordered" evidence="1">
    <location>
        <begin position="586"/>
        <end position="614"/>
    </location>
</feature>
<feature type="compositionally biased region" description="Polar residues" evidence="1">
    <location>
        <begin position="1378"/>
        <end position="1391"/>
    </location>
</feature>